<protein>
    <submittedName>
        <fullName evidence="1">Uncharacterized protein</fullName>
    </submittedName>
</protein>
<evidence type="ECO:0000313" key="2">
    <source>
        <dbReference type="Proteomes" id="UP000184731"/>
    </source>
</evidence>
<keyword evidence="2" id="KW-1185">Reference proteome</keyword>
<dbReference type="AlphaFoldDB" id="A0A1L4CZV1"/>
<reference evidence="1 2" key="1">
    <citation type="submission" date="2016-10" db="EMBL/GenBank/DDBJ databases">
        <title>Silvanigrella aquatica sp. nov., isolated from a freshwater lake located in the Black Forest, Germany, description of Silvanigrellaceae fam. nov., Silvanigrellales ord. nov., reclassification of the order Bdellovibrionales in the class Oligoflexia, reclassification of the families Bacteriovoracaceae and Halobacteriovoraceae in the new order Bacteriovoracales ord. nov., and reclassification of the family Pseudobacteriovoracaceae in the order Oligoflexiales.</title>
        <authorList>
            <person name="Hahn M.W."/>
            <person name="Schmidt J."/>
            <person name="Koll U."/>
            <person name="Rohde M."/>
            <person name="Verbag S."/>
            <person name="Pitt A."/>
            <person name="Nakai R."/>
            <person name="Naganuma T."/>
            <person name="Lang E."/>
        </authorList>
    </citation>
    <scope>NUCLEOTIDE SEQUENCE [LARGE SCALE GENOMIC DNA]</scope>
    <source>
        <strain evidence="1 2">MWH-Nonnen-W8red</strain>
    </source>
</reference>
<evidence type="ECO:0000313" key="1">
    <source>
        <dbReference type="EMBL" id="APJ03457.1"/>
    </source>
</evidence>
<dbReference type="PROSITE" id="PS51257">
    <property type="entry name" value="PROKAR_LIPOPROTEIN"/>
    <property type="match status" value="1"/>
</dbReference>
<name>A0A1L4CZV1_9BACT</name>
<dbReference type="STRING" id="1915309.AXG55_05880"/>
<sequence>MKKIIALASAVILISGCNRKFNSDTVNGNSTDITPTPAKINVTLKRMASPATANFTSIVVDVVCPKALPGGNDWSEKDVNINASSSTFQIVSGFACNVSLKSYKDTSGIIYTVKSSPLVINIDASGLAPITEAISYIKTLPDNSVDPSPWYFAAASPTPFGIILNYGTDPTSVTNALANSNTSMIPTNVIQAGPGAAAPIATPFNLEKTQRNDGKADYSLLGTVSGAKKCQIFPAASVPDFSYNTVNNLMNASTGTDCPANMLSGNQGNWNSFNNAGNQVIIWGNKEDDKEYLGYIYLTILAQTPLAP</sequence>
<gene>
    <name evidence="1" type="ORF">AXG55_05880</name>
</gene>
<organism evidence="1 2">
    <name type="scientific">Silvanigrella aquatica</name>
    <dbReference type="NCBI Taxonomy" id="1915309"/>
    <lineage>
        <taxon>Bacteria</taxon>
        <taxon>Pseudomonadati</taxon>
        <taxon>Bdellovibrionota</taxon>
        <taxon>Oligoflexia</taxon>
        <taxon>Silvanigrellales</taxon>
        <taxon>Silvanigrellaceae</taxon>
        <taxon>Silvanigrella</taxon>
    </lineage>
</organism>
<dbReference type="EMBL" id="CP017834">
    <property type="protein sequence ID" value="APJ03457.1"/>
    <property type="molecule type" value="Genomic_DNA"/>
</dbReference>
<dbReference type="OrthoDB" id="9844678at2"/>
<dbReference type="Proteomes" id="UP000184731">
    <property type="component" value="Chromosome"/>
</dbReference>
<dbReference type="RefSeq" id="WP_148697192.1">
    <property type="nucleotide sequence ID" value="NZ_CP017834.1"/>
</dbReference>
<proteinExistence type="predicted"/>
<accession>A0A1L4CZV1</accession>
<dbReference type="KEGG" id="saqi:AXG55_05880"/>